<name>A0A1H9G9W3_9GAMM</name>
<reference evidence="2 3" key="1">
    <citation type="submission" date="2016-10" db="EMBL/GenBank/DDBJ databases">
        <authorList>
            <person name="de Groot N.N."/>
        </authorList>
    </citation>
    <scope>NUCLEOTIDE SEQUENCE [LARGE SCALE GENOMIC DNA]</scope>
    <source>
        <strain evidence="2 3">B7-7</strain>
    </source>
</reference>
<organism evidence="2 3">
    <name type="scientific">Ectothiorhodospira magna</name>
    <dbReference type="NCBI Taxonomy" id="867345"/>
    <lineage>
        <taxon>Bacteria</taxon>
        <taxon>Pseudomonadati</taxon>
        <taxon>Pseudomonadota</taxon>
        <taxon>Gammaproteobacteria</taxon>
        <taxon>Chromatiales</taxon>
        <taxon>Ectothiorhodospiraceae</taxon>
        <taxon>Ectothiorhodospira</taxon>
    </lineage>
</organism>
<keyword evidence="3" id="KW-1185">Reference proteome</keyword>
<dbReference type="EMBL" id="FOFO01000034">
    <property type="protein sequence ID" value="SEQ46892.1"/>
    <property type="molecule type" value="Genomic_DNA"/>
</dbReference>
<keyword evidence="1" id="KW-0732">Signal</keyword>
<evidence type="ECO:0000313" key="2">
    <source>
        <dbReference type="EMBL" id="SEQ46892.1"/>
    </source>
</evidence>
<feature type="chain" id="PRO_5011452002" evidence="1">
    <location>
        <begin position="24"/>
        <end position="266"/>
    </location>
</feature>
<dbReference type="RefSeq" id="WP_238375984.1">
    <property type="nucleotide sequence ID" value="NZ_FOFO01000034.1"/>
</dbReference>
<evidence type="ECO:0000256" key="1">
    <source>
        <dbReference type="SAM" id="SignalP"/>
    </source>
</evidence>
<dbReference type="InterPro" id="IPR019613">
    <property type="entry name" value="DUF4198"/>
</dbReference>
<dbReference type="AlphaFoldDB" id="A0A1H9G9W3"/>
<dbReference type="Pfam" id="PF10670">
    <property type="entry name" value="DUF4198"/>
    <property type="match status" value="1"/>
</dbReference>
<proteinExistence type="predicted"/>
<feature type="signal peptide" evidence="1">
    <location>
        <begin position="1"/>
        <end position="23"/>
    </location>
</feature>
<protein>
    <submittedName>
        <fullName evidence="2">Cobalt/nickel transport protein</fullName>
    </submittedName>
</protein>
<accession>A0A1H9G9W3</accession>
<sequence length="266" mass="29264">MMKRSLMTAGLAFLVGLAAPTQAHFQLLYTPSFIHDSPTTLPFRLVFTHPAGNGAVMDMGTPEQFFVVHQGQKTDLMNTLKPITWQGAHNQGRAFAAEVPIRRNGDYVFALVPAPYLEEGDGYIQQFTKTIVNRGGAPSDWDKPLGLPTEIVPLVKPYALYAGMLFSAQLLSDGEPVAGAEIEVEFMNHDVLMDKNTLRKEGHLNFPSPAFETFVTHTDANGIFHFALPKAGVWGFAAPESGPVTEYKGEPLSQEAVIWVQVHELR</sequence>
<dbReference type="Proteomes" id="UP000199496">
    <property type="component" value="Unassembled WGS sequence"/>
</dbReference>
<dbReference type="STRING" id="867345.SAMN05421693_13416"/>
<evidence type="ECO:0000313" key="3">
    <source>
        <dbReference type="Proteomes" id="UP000199496"/>
    </source>
</evidence>
<gene>
    <name evidence="2" type="ORF">SAMN05421693_13416</name>
</gene>